<keyword evidence="3" id="KW-0808">Transferase</keyword>
<dbReference type="Pfam" id="PF00563">
    <property type="entry name" value="EAL"/>
    <property type="match status" value="1"/>
</dbReference>
<dbReference type="Proteomes" id="UP000653674">
    <property type="component" value="Unassembled WGS sequence"/>
</dbReference>
<dbReference type="InterPro" id="IPR052340">
    <property type="entry name" value="RNase_Y/CdgJ"/>
</dbReference>
<name>A0A8J3LVS6_9ACTN</name>
<dbReference type="PANTHER" id="PTHR33525">
    <property type="match status" value="1"/>
</dbReference>
<accession>A0A8J3LVS6</accession>
<dbReference type="EMBL" id="BONU01000015">
    <property type="protein sequence ID" value="GIG74215.1"/>
    <property type="molecule type" value="Genomic_DNA"/>
</dbReference>
<keyword evidence="4" id="KW-1185">Reference proteome</keyword>
<dbReference type="InterPro" id="IPR014408">
    <property type="entry name" value="dGMP_Pdiesterase_EAL/HD-GYP"/>
</dbReference>
<dbReference type="SMART" id="SM00052">
    <property type="entry name" value="EAL"/>
    <property type="match status" value="1"/>
</dbReference>
<reference evidence="3" key="1">
    <citation type="submission" date="2021-01" db="EMBL/GenBank/DDBJ databases">
        <title>Whole genome shotgun sequence of Planosporangium flavigriseum NBRC 105377.</title>
        <authorList>
            <person name="Komaki H."/>
            <person name="Tamura T."/>
        </authorList>
    </citation>
    <scope>NUCLEOTIDE SEQUENCE</scope>
    <source>
        <strain evidence="3">NBRC 105377</strain>
    </source>
</reference>
<proteinExistence type="predicted"/>
<dbReference type="PIRSF" id="PIRSF003180">
    <property type="entry name" value="DiGMPpdiest_YuxH"/>
    <property type="match status" value="1"/>
</dbReference>
<dbReference type="Gene3D" id="1.10.3210.10">
    <property type="entry name" value="Hypothetical protein af1432"/>
    <property type="match status" value="1"/>
</dbReference>
<dbReference type="Pfam" id="PF08668">
    <property type="entry name" value="HDOD"/>
    <property type="match status" value="1"/>
</dbReference>
<keyword evidence="3" id="KW-0418">Kinase</keyword>
<gene>
    <name evidence="3" type="primary">yuxH</name>
    <name evidence="3" type="ORF">Pfl04_26190</name>
</gene>
<dbReference type="InterPro" id="IPR035919">
    <property type="entry name" value="EAL_sf"/>
</dbReference>
<evidence type="ECO:0000313" key="3">
    <source>
        <dbReference type="EMBL" id="GIG74215.1"/>
    </source>
</evidence>
<dbReference type="PROSITE" id="PS50883">
    <property type="entry name" value="EAL"/>
    <property type="match status" value="1"/>
</dbReference>
<evidence type="ECO:0000313" key="4">
    <source>
        <dbReference type="Proteomes" id="UP000653674"/>
    </source>
</evidence>
<dbReference type="RefSeq" id="WP_168078520.1">
    <property type="nucleotide sequence ID" value="NZ_BAAAQJ010000004.1"/>
</dbReference>
<dbReference type="SUPFAM" id="SSF109604">
    <property type="entry name" value="HD-domain/PDEase-like"/>
    <property type="match status" value="1"/>
</dbReference>
<dbReference type="InterPro" id="IPR013976">
    <property type="entry name" value="HDOD"/>
</dbReference>
<organism evidence="3 4">
    <name type="scientific">Planosporangium flavigriseum</name>
    <dbReference type="NCBI Taxonomy" id="373681"/>
    <lineage>
        <taxon>Bacteria</taxon>
        <taxon>Bacillati</taxon>
        <taxon>Actinomycetota</taxon>
        <taxon>Actinomycetes</taxon>
        <taxon>Micromonosporales</taxon>
        <taxon>Micromonosporaceae</taxon>
        <taxon>Planosporangium</taxon>
    </lineage>
</organism>
<feature type="domain" description="EAL" evidence="1">
    <location>
        <begin position="1"/>
        <end position="214"/>
    </location>
</feature>
<sequence length="414" mass="44036">MSASEASAGQIVHVGRQPLYNPAGDVVGYELLFRGGGAEVAASRRNAYATSQVIVNAFTEFGLRELVGNHTCFINLTREFIVGELALPFEPGQVVLEVLETVEMDDEAIAGAARLVEQGYPIALDDFVFGLGHERLLDIASYVKIDVLDGDVTRITSVAEECRRYPHIKLVAEKVEAPQHLMLAQELGFELYQGYALSRTQVVSIATLAPSRLRRLELLAALTGAETDLDHVVSIVISDPGLSFRVLRATNAAAGGLARRVSSVHEAVVMLGGRRIREWVTLMLVSDIAEVAEDHLSTAMARAKLCQTIAPRLDASADSAFVVGLLWGVADVLGVPVSDLVASLPLADDVTAALVHGAGPLGEVLETARGYEGADASILSHSKVSPAELAKAYLSAVGWSVRTVRGVLGPTHSS</sequence>
<dbReference type="PROSITE" id="PS51833">
    <property type="entry name" value="HDOD"/>
    <property type="match status" value="1"/>
</dbReference>
<dbReference type="Gene3D" id="3.20.20.450">
    <property type="entry name" value="EAL domain"/>
    <property type="match status" value="1"/>
</dbReference>
<dbReference type="GO" id="GO:0016301">
    <property type="term" value="F:kinase activity"/>
    <property type="evidence" value="ECO:0007669"/>
    <property type="project" value="UniProtKB-KW"/>
</dbReference>
<dbReference type="SUPFAM" id="SSF141868">
    <property type="entry name" value="EAL domain-like"/>
    <property type="match status" value="1"/>
</dbReference>
<evidence type="ECO:0000259" key="2">
    <source>
        <dbReference type="PROSITE" id="PS51833"/>
    </source>
</evidence>
<feature type="domain" description="HDOD" evidence="2">
    <location>
        <begin position="208"/>
        <end position="399"/>
    </location>
</feature>
<dbReference type="InterPro" id="IPR001633">
    <property type="entry name" value="EAL_dom"/>
</dbReference>
<dbReference type="PANTHER" id="PTHR33525:SF4">
    <property type="entry name" value="CYCLIC DI-GMP PHOSPHODIESTERASE CDGJ"/>
    <property type="match status" value="1"/>
</dbReference>
<comment type="caution">
    <text evidence="3">The sequence shown here is derived from an EMBL/GenBank/DDBJ whole genome shotgun (WGS) entry which is preliminary data.</text>
</comment>
<protein>
    <submittedName>
        <fullName evidence="3">Histidine kinase</fullName>
    </submittedName>
</protein>
<evidence type="ECO:0000259" key="1">
    <source>
        <dbReference type="PROSITE" id="PS50883"/>
    </source>
</evidence>
<dbReference type="AlphaFoldDB" id="A0A8J3LVS6"/>